<proteinExistence type="predicted"/>
<dbReference type="PANTHER" id="PTHR34444:SF3">
    <property type="match status" value="1"/>
</dbReference>
<protein>
    <submittedName>
        <fullName evidence="2">Uncharacterized protein LOC109474063</fullName>
    </submittedName>
</protein>
<name>A0A6P4ZJP1_BRABE</name>
<dbReference type="InterPro" id="IPR027901">
    <property type="entry name" value="CFAP90"/>
</dbReference>
<accession>A0A6P4ZJP1</accession>
<reference evidence="2" key="1">
    <citation type="submission" date="2025-08" db="UniProtKB">
        <authorList>
            <consortium name="RefSeq"/>
        </authorList>
    </citation>
    <scope>IDENTIFICATION</scope>
    <source>
        <tissue evidence="2">Gonad</tissue>
    </source>
</reference>
<keyword evidence="1" id="KW-1185">Reference proteome</keyword>
<gene>
    <name evidence="2" type="primary">LOC109474063</name>
</gene>
<dbReference type="RefSeq" id="XP_019629841.1">
    <property type="nucleotide sequence ID" value="XM_019774282.1"/>
</dbReference>
<evidence type="ECO:0000313" key="1">
    <source>
        <dbReference type="Proteomes" id="UP000515135"/>
    </source>
</evidence>
<dbReference type="KEGG" id="bbel:109474063"/>
<dbReference type="OrthoDB" id="10057935at2759"/>
<sequence>MSYPGEGTHKMSMYGLKDWSPGEQKLQWQEYVRREIRLEKNHLATRGKLGKPNIVVTEDMLKSNMTVYNNNKQHQEKGAYERLFNQESDYNSKLHRDDRQHTVGLNVHAEEISKAVPLRSSSQYGFLLNRETDPPMRGEYVRVAHVFKGFYRDRGVNLPTSHD</sequence>
<organism evidence="1 2">
    <name type="scientific">Branchiostoma belcheri</name>
    <name type="common">Amphioxus</name>
    <dbReference type="NCBI Taxonomy" id="7741"/>
    <lineage>
        <taxon>Eukaryota</taxon>
        <taxon>Metazoa</taxon>
        <taxon>Chordata</taxon>
        <taxon>Cephalochordata</taxon>
        <taxon>Leptocardii</taxon>
        <taxon>Amphioxiformes</taxon>
        <taxon>Branchiostomatidae</taxon>
        <taxon>Branchiostoma</taxon>
    </lineage>
</organism>
<evidence type="ECO:0000313" key="2">
    <source>
        <dbReference type="RefSeq" id="XP_019629841.1"/>
    </source>
</evidence>
<dbReference type="PANTHER" id="PTHR34444">
    <property type="entry name" value="LOC361192"/>
    <property type="match status" value="1"/>
</dbReference>
<dbReference type="GeneID" id="109474063"/>
<dbReference type="Pfam" id="PF15074">
    <property type="entry name" value="CFAP90"/>
    <property type="match status" value="1"/>
</dbReference>
<dbReference type="Proteomes" id="UP000515135">
    <property type="component" value="Unplaced"/>
</dbReference>
<dbReference type="AlphaFoldDB" id="A0A6P4ZJP1"/>